<protein>
    <submittedName>
        <fullName evidence="3">MTMR14</fullName>
    </submittedName>
</protein>
<dbReference type="InterPro" id="IPR016130">
    <property type="entry name" value="Tyr_Pase_AS"/>
</dbReference>
<dbReference type="PANTHER" id="PTHR13524">
    <property type="entry name" value="MYOTUBULARIN-RELATED"/>
    <property type="match status" value="1"/>
</dbReference>
<dbReference type="PANTHER" id="PTHR13524:SF2">
    <property type="entry name" value="MYOTUBULARIN-RELATED PROTEIN 14"/>
    <property type="match status" value="1"/>
</dbReference>
<evidence type="ECO:0000313" key="3">
    <source>
        <dbReference type="EMBL" id="UYV68347.1"/>
    </source>
</evidence>
<dbReference type="Gene3D" id="3.90.190.10">
    <property type="entry name" value="Protein tyrosine phosphatase superfamily"/>
    <property type="match status" value="1"/>
</dbReference>
<dbReference type="Proteomes" id="UP001235939">
    <property type="component" value="Chromosome 05"/>
</dbReference>
<sequence>MNNRAEINTENSFEINFEEIYELLKEFSPPVYDVKNDKFLNRCQSLFERDYEIITIPNKDWRLCYSYPSRTGEDLIEAFKNAPLSRCRNRFPVPSILINGRYVCRSATLSGQAEIAWKKIPFVYQLDYVDEARMRDIELLSRLKVRYICDLMVEDNKIKYGLPVSSSEKADTENRYKDFDLLVLPYPGCELFAKLCEKGYKPINLVYDWQDPINTVDLKFSENLSSLGVKWEDYEDYRSWNMLEITQNYLKAILTTLCRSRNGFLVHCISGWDRTPLFISLIRLSLWADGLIHASLTPHEILYLTLAYDWFLFGHQYEARMAKREEIMFFCFKMLKYITSSDFSMQPTETKREQRLLQVYKIFIDIYFHRPDSSSYNSWSAYLPFTIPW</sequence>
<evidence type="ECO:0000256" key="1">
    <source>
        <dbReference type="ARBA" id="ARBA00007471"/>
    </source>
</evidence>
<evidence type="ECO:0000313" key="4">
    <source>
        <dbReference type="Proteomes" id="UP001235939"/>
    </source>
</evidence>
<evidence type="ECO:0000259" key="2">
    <source>
        <dbReference type="Pfam" id="PF06602"/>
    </source>
</evidence>
<comment type="similarity">
    <text evidence="1">Belongs to the protein-tyrosine phosphatase family. Non-receptor class myotubularin subfamily.</text>
</comment>
<dbReference type="InterPro" id="IPR010569">
    <property type="entry name" value="Myotubularin-like_Pase_dom"/>
</dbReference>
<dbReference type="InterPro" id="IPR029021">
    <property type="entry name" value="Prot-tyrosine_phosphatase-like"/>
</dbReference>
<name>A0ABY6KIS9_9ARAC</name>
<dbReference type="InterPro" id="IPR039802">
    <property type="entry name" value="MTMR14"/>
</dbReference>
<accession>A0ABY6KIS9</accession>
<dbReference type="Pfam" id="PF06602">
    <property type="entry name" value="Myotub-related"/>
    <property type="match status" value="1"/>
</dbReference>
<proteinExistence type="inferred from homology"/>
<reference evidence="3 4" key="1">
    <citation type="submission" date="2022-01" db="EMBL/GenBank/DDBJ databases">
        <title>A chromosomal length assembly of Cordylochernes scorpioides.</title>
        <authorList>
            <person name="Zeh D."/>
            <person name="Zeh J."/>
        </authorList>
    </citation>
    <scope>NUCLEOTIDE SEQUENCE [LARGE SCALE GENOMIC DNA]</scope>
    <source>
        <strain evidence="3">IN4F17</strain>
        <tissue evidence="3">Whole Body</tissue>
    </source>
</reference>
<organism evidence="3 4">
    <name type="scientific">Cordylochernes scorpioides</name>
    <dbReference type="NCBI Taxonomy" id="51811"/>
    <lineage>
        <taxon>Eukaryota</taxon>
        <taxon>Metazoa</taxon>
        <taxon>Ecdysozoa</taxon>
        <taxon>Arthropoda</taxon>
        <taxon>Chelicerata</taxon>
        <taxon>Arachnida</taxon>
        <taxon>Pseudoscorpiones</taxon>
        <taxon>Cheliferoidea</taxon>
        <taxon>Chernetidae</taxon>
        <taxon>Cordylochernes</taxon>
    </lineage>
</organism>
<dbReference type="PROSITE" id="PS00383">
    <property type="entry name" value="TYR_PHOSPHATASE_1"/>
    <property type="match status" value="1"/>
</dbReference>
<gene>
    <name evidence="3" type="ORF">LAZ67_5003974</name>
</gene>
<keyword evidence="4" id="KW-1185">Reference proteome</keyword>
<dbReference type="EMBL" id="CP092867">
    <property type="protein sequence ID" value="UYV68347.1"/>
    <property type="molecule type" value="Genomic_DNA"/>
</dbReference>
<feature type="domain" description="Myotubularin phosphatase" evidence="2">
    <location>
        <begin position="48"/>
        <end position="326"/>
    </location>
</feature>
<dbReference type="SUPFAM" id="SSF52799">
    <property type="entry name" value="(Phosphotyrosine protein) phosphatases II"/>
    <property type="match status" value="1"/>
</dbReference>